<name>A0A381Q799_9ZZZZ</name>
<dbReference type="AlphaFoldDB" id="A0A381Q799"/>
<gene>
    <name evidence="2" type="ORF">METZ01_LOCUS27588</name>
</gene>
<organism evidence="2">
    <name type="scientific">marine metagenome</name>
    <dbReference type="NCBI Taxonomy" id="408172"/>
    <lineage>
        <taxon>unclassified sequences</taxon>
        <taxon>metagenomes</taxon>
        <taxon>ecological metagenomes</taxon>
    </lineage>
</organism>
<dbReference type="EMBL" id="UINC01001221">
    <property type="protein sequence ID" value="SUZ74734.1"/>
    <property type="molecule type" value="Genomic_DNA"/>
</dbReference>
<evidence type="ECO:0000313" key="2">
    <source>
        <dbReference type="EMBL" id="SUZ74734.1"/>
    </source>
</evidence>
<sequence>MESIGQKAVLPTTDEVIVAGELDVDSGETGEERMFDAALEEIIAEHPLDESSLGEFLEEDDLNASLASAIFTQNQVDPEVVKENFGEIDYAAIPSEIMKDNLWDEDSLSVQSQVLKKSTTVAQEMIEVLDPRVITEESNFQNLPVKGVAETGLQSFLQGPAQENQETLLQTVFHRVKPTEVDSDFTGDDLQTVLQKNTSLPVELEGDAEFSTDDLQTVLQKNTGQPVHVQERNSVVQDLKPIQENQEGRPQKEPQTVFPQGLQENAQETEKPVEENLVKIEPEEVLRAEEKLKAKESFQVVDRIKMTEVL</sequence>
<accession>A0A381Q799</accession>
<evidence type="ECO:0000256" key="1">
    <source>
        <dbReference type="SAM" id="MobiDB-lite"/>
    </source>
</evidence>
<protein>
    <submittedName>
        <fullName evidence="2">Uncharacterized protein</fullName>
    </submittedName>
</protein>
<proteinExistence type="predicted"/>
<feature type="non-terminal residue" evidence="2">
    <location>
        <position position="310"/>
    </location>
</feature>
<feature type="compositionally biased region" description="Polar residues" evidence="1">
    <location>
        <begin position="253"/>
        <end position="266"/>
    </location>
</feature>
<reference evidence="2" key="1">
    <citation type="submission" date="2018-05" db="EMBL/GenBank/DDBJ databases">
        <authorList>
            <person name="Lanie J.A."/>
            <person name="Ng W.-L."/>
            <person name="Kazmierczak K.M."/>
            <person name="Andrzejewski T.M."/>
            <person name="Davidsen T.M."/>
            <person name="Wayne K.J."/>
            <person name="Tettelin H."/>
            <person name="Glass J.I."/>
            <person name="Rusch D."/>
            <person name="Podicherti R."/>
            <person name="Tsui H.-C.T."/>
            <person name="Winkler M.E."/>
        </authorList>
    </citation>
    <scope>NUCLEOTIDE SEQUENCE</scope>
</reference>
<feature type="region of interest" description="Disordered" evidence="1">
    <location>
        <begin position="242"/>
        <end position="274"/>
    </location>
</feature>